<dbReference type="PANTHER" id="PTHR10177">
    <property type="entry name" value="CYCLINS"/>
    <property type="match status" value="1"/>
</dbReference>
<evidence type="ECO:0000313" key="6">
    <source>
        <dbReference type="EMBL" id="KAL3760887.1"/>
    </source>
</evidence>
<dbReference type="InterPro" id="IPR036915">
    <property type="entry name" value="Cyclin-like_sf"/>
</dbReference>
<organism evidence="6 7">
    <name type="scientific">Discostella pseudostelligera</name>
    <dbReference type="NCBI Taxonomy" id="259834"/>
    <lineage>
        <taxon>Eukaryota</taxon>
        <taxon>Sar</taxon>
        <taxon>Stramenopiles</taxon>
        <taxon>Ochrophyta</taxon>
        <taxon>Bacillariophyta</taxon>
        <taxon>Coscinodiscophyceae</taxon>
        <taxon>Thalassiosirophycidae</taxon>
        <taxon>Stephanodiscales</taxon>
        <taxon>Stephanodiscaceae</taxon>
        <taxon>Discostella</taxon>
    </lineage>
</organism>
<feature type="region of interest" description="Disordered" evidence="3">
    <location>
        <begin position="334"/>
        <end position="363"/>
    </location>
</feature>
<keyword evidence="1 2" id="KW-0195">Cyclin</keyword>
<dbReference type="CDD" id="cd20537">
    <property type="entry name" value="CYCLIN_CCNO-like_rpt2"/>
    <property type="match status" value="1"/>
</dbReference>
<sequence>MSFAEEGLLAELSQRLDVMRVQEVKHYTVPDYLAADWQQRLNDASELGSNDTNNGVEPSLSFSDVVSSSQINELWREKICEWYYQIVDHYEFNREIVSVSMSYLDRFLATRSVNRRIFQLAAMTALYIAIKLYENGNFAISSVTSLSRGYFVSEHIVAMEEIMLKALKWHVHPPTPIAFCRDFMLLISMDIPPEMRLEINELVRYLTELSVCDYWFVSRKPSTIAIAAFVCAFEVLGYQRIESRYQDDFLQRLVDHGNSTATDEDIDECCDRLRDIFRTNAANNDEEAEETNETRVAVVTPVRELDGAAPRAKRAESPNSVIIMNQSRSRKRKVLSSVRFQAESADSNFNEDADEQADDLSQR</sequence>
<dbReference type="SUPFAM" id="SSF47954">
    <property type="entry name" value="Cyclin-like"/>
    <property type="match status" value="2"/>
</dbReference>
<evidence type="ECO:0000313" key="7">
    <source>
        <dbReference type="Proteomes" id="UP001530293"/>
    </source>
</evidence>
<gene>
    <name evidence="6" type="ORF">ACHAWU_009566</name>
</gene>
<reference evidence="6 7" key="1">
    <citation type="submission" date="2024-10" db="EMBL/GenBank/DDBJ databases">
        <title>Updated reference genomes for cyclostephanoid diatoms.</title>
        <authorList>
            <person name="Roberts W.R."/>
            <person name="Alverson A.J."/>
        </authorList>
    </citation>
    <scope>NUCLEOTIDE SEQUENCE [LARGE SCALE GENOMIC DNA]</scope>
    <source>
        <strain evidence="6 7">AJA232-27</strain>
    </source>
</reference>
<comment type="similarity">
    <text evidence="2">Belongs to the cyclin family.</text>
</comment>
<dbReference type="Pfam" id="PF00134">
    <property type="entry name" value="Cyclin_N"/>
    <property type="match status" value="1"/>
</dbReference>
<comment type="caution">
    <text evidence="6">The sequence shown here is derived from an EMBL/GenBank/DDBJ whole genome shotgun (WGS) entry which is preliminary data.</text>
</comment>
<evidence type="ECO:0000256" key="3">
    <source>
        <dbReference type="SAM" id="MobiDB-lite"/>
    </source>
</evidence>
<feature type="compositionally biased region" description="Acidic residues" evidence="3">
    <location>
        <begin position="349"/>
        <end position="363"/>
    </location>
</feature>
<evidence type="ECO:0000256" key="1">
    <source>
        <dbReference type="ARBA" id="ARBA00023127"/>
    </source>
</evidence>
<dbReference type="InterPro" id="IPR039361">
    <property type="entry name" value="Cyclin"/>
</dbReference>
<dbReference type="FunFam" id="1.10.472.10:FF:000093">
    <property type="entry name" value="Predicted protein"/>
    <property type="match status" value="1"/>
</dbReference>
<evidence type="ECO:0000259" key="4">
    <source>
        <dbReference type="SMART" id="SM00385"/>
    </source>
</evidence>
<dbReference type="InterPro" id="IPR013763">
    <property type="entry name" value="Cyclin-like_dom"/>
</dbReference>
<dbReference type="Pfam" id="PF02984">
    <property type="entry name" value="Cyclin_C"/>
    <property type="match status" value="1"/>
</dbReference>
<feature type="domain" description="Cyclin-like" evidence="4">
    <location>
        <begin position="182"/>
        <end position="278"/>
    </location>
</feature>
<dbReference type="SMART" id="SM00385">
    <property type="entry name" value="CYCLIN"/>
    <property type="match status" value="2"/>
</dbReference>
<accession>A0ABD3MBA2</accession>
<evidence type="ECO:0000256" key="2">
    <source>
        <dbReference type="RuleBase" id="RU000383"/>
    </source>
</evidence>
<feature type="domain" description="Cyclin-like" evidence="4">
    <location>
        <begin position="81"/>
        <end position="165"/>
    </location>
</feature>
<feature type="domain" description="Cyclin C-terminal" evidence="5">
    <location>
        <begin position="174"/>
        <end position="302"/>
    </location>
</feature>
<dbReference type="Proteomes" id="UP001530293">
    <property type="component" value="Unassembled WGS sequence"/>
</dbReference>
<protein>
    <submittedName>
        <fullName evidence="6">Uncharacterized protein</fullName>
    </submittedName>
</protein>
<dbReference type="AlphaFoldDB" id="A0ABD3MBA2"/>
<dbReference type="EMBL" id="JALLBG020000168">
    <property type="protein sequence ID" value="KAL3760887.1"/>
    <property type="molecule type" value="Genomic_DNA"/>
</dbReference>
<evidence type="ECO:0000259" key="5">
    <source>
        <dbReference type="SMART" id="SM01332"/>
    </source>
</evidence>
<proteinExistence type="inferred from homology"/>
<dbReference type="Gene3D" id="1.10.472.10">
    <property type="entry name" value="Cyclin-like"/>
    <property type="match status" value="2"/>
</dbReference>
<dbReference type="InterPro" id="IPR004367">
    <property type="entry name" value="Cyclin_C-dom"/>
</dbReference>
<dbReference type="InterPro" id="IPR006671">
    <property type="entry name" value="Cyclin_N"/>
</dbReference>
<keyword evidence="7" id="KW-1185">Reference proteome</keyword>
<name>A0ABD3MBA2_9STRA</name>
<dbReference type="SMART" id="SM01332">
    <property type="entry name" value="Cyclin_C"/>
    <property type="match status" value="1"/>
</dbReference>